<keyword evidence="1" id="KW-0812">Transmembrane</keyword>
<keyword evidence="1" id="KW-0472">Membrane</keyword>
<sequence length="344" mass="38050">MLGTHVVLFLSCLKSVFKRGRWLGAYVSVLFLLATIGISLQVYWHEVAFITHRYDLGGPYAFLKDNVRHPVNIALVVIYLLLNWLSDGIVLYRFFVIYSVIGRHTAVTTVVSAVILLALIGTGSAFVPNIASLGSNLWTDISTAPGIAYLTLSLSVNVILTFLIVGRIVYLDRRLRALTAHSRHYTCIVALLIESAALYTFWALISVIACGISSPVQFALLPALGQFQAIPPLLILARVASGRALARDTYPITRFSTNCVETTPPPYCSHRDKIEFHRERAPSFVSICSTSKPPLEPLDISYGTRISCLDIKRSHSMNTFDSPDIFSDSKSPIESPKHVYFSAI</sequence>
<evidence type="ECO:0000313" key="3">
    <source>
        <dbReference type="Proteomes" id="UP000813824"/>
    </source>
</evidence>
<dbReference type="OrthoDB" id="2905268at2759"/>
<proteinExistence type="predicted"/>
<gene>
    <name evidence="2" type="ORF">BXZ70DRAFT_895385</name>
</gene>
<protein>
    <submittedName>
        <fullName evidence="2">Uncharacterized protein</fullName>
    </submittedName>
</protein>
<keyword evidence="3" id="KW-1185">Reference proteome</keyword>
<evidence type="ECO:0000256" key="1">
    <source>
        <dbReference type="SAM" id="Phobius"/>
    </source>
</evidence>
<reference evidence="2" key="1">
    <citation type="journal article" date="2021" name="New Phytol.">
        <title>Evolutionary innovations through gain and loss of genes in the ectomycorrhizal Boletales.</title>
        <authorList>
            <person name="Wu G."/>
            <person name="Miyauchi S."/>
            <person name="Morin E."/>
            <person name="Kuo A."/>
            <person name="Drula E."/>
            <person name="Varga T."/>
            <person name="Kohler A."/>
            <person name="Feng B."/>
            <person name="Cao Y."/>
            <person name="Lipzen A."/>
            <person name="Daum C."/>
            <person name="Hundley H."/>
            <person name="Pangilinan J."/>
            <person name="Johnson J."/>
            <person name="Barry K."/>
            <person name="LaButti K."/>
            <person name="Ng V."/>
            <person name="Ahrendt S."/>
            <person name="Min B."/>
            <person name="Choi I.G."/>
            <person name="Park H."/>
            <person name="Plett J.M."/>
            <person name="Magnuson J."/>
            <person name="Spatafora J.W."/>
            <person name="Nagy L.G."/>
            <person name="Henrissat B."/>
            <person name="Grigoriev I.V."/>
            <person name="Yang Z.L."/>
            <person name="Xu J."/>
            <person name="Martin F.M."/>
        </authorList>
    </citation>
    <scope>NUCLEOTIDE SEQUENCE</scope>
    <source>
        <strain evidence="2">KKN 215</strain>
    </source>
</reference>
<dbReference type="EMBL" id="JAEVFJ010000021">
    <property type="protein sequence ID" value="KAH8097071.1"/>
    <property type="molecule type" value="Genomic_DNA"/>
</dbReference>
<dbReference type="Proteomes" id="UP000813824">
    <property type="component" value="Unassembled WGS sequence"/>
</dbReference>
<comment type="caution">
    <text evidence="2">The sequence shown here is derived from an EMBL/GenBank/DDBJ whole genome shotgun (WGS) entry which is preliminary data.</text>
</comment>
<organism evidence="2 3">
    <name type="scientific">Cristinia sonorae</name>
    <dbReference type="NCBI Taxonomy" id="1940300"/>
    <lineage>
        <taxon>Eukaryota</taxon>
        <taxon>Fungi</taxon>
        <taxon>Dikarya</taxon>
        <taxon>Basidiomycota</taxon>
        <taxon>Agaricomycotina</taxon>
        <taxon>Agaricomycetes</taxon>
        <taxon>Agaricomycetidae</taxon>
        <taxon>Agaricales</taxon>
        <taxon>Pleurotineae</taxon>
        <taxon>Stephanosporaceae</taxon>
        <taxon>Cristinia</taxon>
    </lineage>
</organism>
<dbReference type="AlphaFoldDB" id="A0A8K0UM19"/>
<feature type="transmembrane region" description="Helical" evidence="1">
    <location>
        <begin position="73"/>
        <end position="95"/>
    </location>
</feature>
<name>A0A8K0UM19_9AGAR</name>
<feature type="transmembrane region" description="Helical" evidence="1">
    <location>
        <begin position="147"/>
        <end position="170"/>
    </location>
</feature>
<keyword evidence="1" id="KW-1133">Transmembrane helix</keyword>
<feature type="transmembrane region" description="Helical" evidence="1">
    <location>
        <begin position="23"/>
        <end position="44"/>
    </location>
</feature>
<evidence type="ECO:0000313" key="2">
    <source>
        <dbReference type="EMBL" id="KAH8097071.1"/>
    </source>
</evidence>
<feature type="transmembrane region" description="Helical" evidence="1">
    <location>
        <begin position="191"/>
        <end position="212"/>
    </location>
</feature>
<accession>A0A8K0UM19</accession>
<feature type="transmembrane region" description="Helical" evidence="1">
    <location>
        <begin position="107"/>
        <end position="127"/>
    </location>
</feature>